<dbReference type="GO" id="GO:0005886">
    <property type="term" value="C:plasma membrane"/>
    <property type="evidence" value="ECO:0007669"/>
    <property type="project" value="UniProtKB-SubCell"/>
</dbReference>
<dbReference type="FunFam" id="1.10.510.10:FF:000358">
    <property type="entry name" value="Putative leucine-rich repeat receptor-like serine/threonine-protein kinase"/>
    <property type="match status" value="1"/>
</dbReference>
<evidence type="ECO:0000313" key="22">
    <source>
        <dbReference type="EMBL" id="KAK1430279.1"/>
    </source>
</evidence>
<comment type="catalytic activity">
    <reaction evidence="19">
        <text>L-seryl-[protein] + ATP = O-phospho-L-seryl-[protein] + ADP + H(+)</text>
        <dbReference type="Rhea" id="RHEA:17989"/>
        <dbReference type="Rhea" id="RHEA-COMP:9863"/>
        <dbReference type="Rhea" id="RHEA-COMP:11604"/>
        <dbReference type="ChEBI" id="CHEBI:15378"/>
        <dbReference type="ChEBI" id="CHEBI:29999"/>
        <dbReference type="ChEBI" id="CHEBI:30616"/>
        <dbReference type="ChEBI" id="CHEBI:83421"/>
        <dbReference type="ChEBI" id="CHEBI:456216"/>
        <dbReference type="EC" id="2.7.11.1"/>
    </reaction>
</comment>
<dbReference type="GO" id="GO:0009506">
    <property type="term" value="C:plasmodesma"/>
    <property type="evidence" value="ECO:0007669"/>
    <property type="project" value="TreeGrafter"/>
</dbReference>
<evidence type="ECO:0000256" key="18">
    <source>
        <dbReference type="ARBA" id="ARBA00047899"/>
    </source>
</evidence>
<feature type="domain" description="Protein kinase" evidence="21">
    <location>
        <begin position="1"/>
        <end position="259"/>
    </location>
</feature>
<evidence type="ECO:0000256" key="5">
    <source>
        <dbReference type="ARBA" id="ARBA00022553"/>
    </source>
</evidence>
<proteinExistence type="predicted"/>
<keyword evidence="10" id="KW-0677">Repeat</keyword>
<dbReference type="GO" id="GO:0005524">
    <property type="term" value="F:ATP binding"/>
    <property type="evidence" value="ECO:0007669"/>
    <property type="project" value="UniProtKB-UniRule"/>
</dbReference>
<dbReference type="GO" id="GO:0004674">
    <property type="term" value="F:protein serine/threonine kinase activity"/>
    <property type="evidence" value="ECO:0007669"/>
    <property type="project" value="UniProtKB-KW"/>
</dbReference>
<keyword evidence="17" id="KW-0325">Glycoprotein</keyword>
<dbReference type="PROSITE" id="PS50011">
    <property type="entry name" value="PROTEIN_KINASE_DOM"/>
    <property type="match status" value="3"/>
</dbReference>
<keyword evidence="9" id="KW-0732">Signal</keyword>
<feature type="domain" description="Protein kinase" evidence="21">
    <location>
        <begin position="599"/>
        <end position="887"/>
    </location>
</feature>
<evidence type="ECO:0000256" key="16">
    <source>
        <dbReference type="ARBA" id="ARBA00023170"/>
    </source>
</evidence>
<keyword evidence="12" id="KW-0418">Kinase</keyword>
<keyword evidence="14" id="KW-1133">Transmembrane helix</keyword>
<evidence type="ECO:0000256" key="13">
    <source>
        <dbReference type="ARBA" id="ARBA00022840"/>
    </source>
</evidence>
<evidence type="ECO:0000256" key="15">
    <source>
        <dbReference type="ARBA" id="ARBA00023136"/>
    </source>
</evidence>
<evidence type="ECO:0000256" key="14">
    <source>
        <dbReference type="ARBA" id="ARBA00022989"/>
    </source>
</evidence>
<protein>
    <recommendedName>
        <fullName evidence="2">non-specific serine/threonine protein kinase</fullName>
        <ecNumber evidence="2">2.7.11.1</ecNumber>
    </recommendedName>
</protein>
<evidence type="ECO:0000256" key="12">
    <source>
        <dbReference type="ARBA" id="ARBA00022777"/>
    </source>
</evidence>
<keyword evidence="5" id="KW-0597">Phosphoprotein</keyword>
<evidence type="ECO:0000259" key="21">
    <source>
        <dbReference type="PROSITE" id="PS50011"/>
    </source>
</evidence>
<dbReference type="InterPro" id="IPR001245">
    <property type="entry name" value="Ser-Thr/Tyr_kinase_cat_dom"/>
</dbReference>
<keyword evidence="15" id="KW-0472">Membrane</keyword>
<keyword evidence="8" id="KW-0812">Transmembrane</keyword>
<dbReference type="PANTHER" id="PTHR27003">
    <property type="entry name" value="OS07G0166700 PROTEIN"/>
    <property type="match status" value="1"/>
</dbReference>
<keyword evidence="6" id="KW-0433">Leucine-rich repeat</keyword>
<evidence type="ECO:0000256" key="9">
    <source>
        <dbReference type="ARBA" id="ARBA00022729"/>
    </source>
</evidence>
<dbReference type="AlphaFoldDB" id="A0AAD8P2Z9"/>
<dbReference type="Pfam" id="PF00069">
    <property type="entry name" value="Pkinase"/>
    <property type="match status" value="1"/>
</dbReference>
<dbReference type="GO" id="GO:0004714">
    <property type="term" value="F:transmembrane receptor protein tyrosine kinase activity"/>
    <property type="evidence" value="ECO:0007669"/>
    <property type="project" value="InterPro"/>
</dbReference>
<evidence type="ECO:0000256" key="8">
    <source>
        <dbReference type="ARBA" id="ARBA00022692"/>
    </source>
</evidence>
<gene>
    <name evidence="22" type="ORF">QVD17_12912</name>
</gene>
<dbReference type="InterPro" id="IPR000719">
    <property type="entry name" value="Prot_kinase_dom"/>
</dbReference>
<comment type="subcellular location">
    <subcellularLocation>
        <location evidence="1">Cell membrane</location>
        <topology evidence="1">Single-pass membrane protein</topology>
    </subcellularLocation>
</comment>
<comment type="caution">
    <text evidence="22">The sequence shown here is derived from an EMBL/GenBank/DDBJ whole genome shotgun (WGS) entry which is preliminary data.</text>
</comment>
<keyword evidence="3" id="KW-1003">Cell membrane</keyword>
<keyword evidence="16" id="KW-0675">Receptor</keyword>
<dbReference type="PANTHER" id="PTHR27003:SF471">
    <property type="entry name" value="VASCULAR ENDOTHELIAL GROWTH FACTOR RECEPTOR 2 (VEGFR2)-RELATED"/>
    <property type="match status" value="1"/>
</dbReference>
<dbReference type="InterPro" id="IPR011009">
    <property type="entry name" value="Kinase-like_dom_sf"/>
</dbReference>
<dbReference type="EMBL" id="JAUHHV010000003">
    <property type="protein sequence ID" value="KAK1430279.1"/>
    <property type="molecule type" value="Genomic_DNA"/>
</dbReference>
<evidence type="ECO:0000256" key="2">
    <source>
        <dbReference type="ARBA" id="ARBA00012513"/>
    </source>
</evidence>
<evidence type="ECO:0000313" key="23">
    <source>
        <dbReference type="Proteomes" id="UP001229421"/>
    </source>
</evidence>
<dbReference type="Gene3D" id="3.30.200.20">
    <property type="entry name" value="Phosphorylase Kinase, domain 1"/>
    <property type="match status" value="3"/>
</dbReference>
<sequence>MFSEIDLLTSFKHPNIVSLLGVSNDNKEMIIIYEDDFKGSLHDYLGHPHRMAYLNWAARIQISLDIARALRYLQTFGIKEKQRIMQFAMNSTNILLDAERKAKIACFWLSNLFSADKEANINNTIAKEVQSDVECIKIEKLKSESAIYSFGVILFEILCGKVQYDKTYYSKKEKGLPVIARRCMDEETFLNVMIDPNLKRETDEKTCVLNEEVDKKSFDAFSQIAYKCCAVREAERPSMDVIIEELEKAKNSQVKHFELLKNGIVEKVKNLIPSIAYEDISSATKEFSKDNIIGSGGYSKVYKGELAKFDSCVAIKQIHAKKDKEGSNGFLAEIQALSNYKHSNIVSLLGFCLEKDEMILVLEYASKGSLDRILRNSDMISNLTWAERINICLNIASGLSYLHTIIDGKQTIHRDIKSANILLNDKWEAKIADFGLCKLNHAYQQSDNMNANIIAGTDVYLDPEYLKTGRLQVESDIYSLGVVLFEILCGKLAYDESFGEGGLPPVARKCFKDGTLKQMIDQRMSKDDEDNSVLNGRVDQNSVQTFSKIAYKCLAEKQRDRPNIKDVIVELKKAYDSQKYSMDKLRMSLEEVRSMTKNFSDSKCIREGRCWKQYEGEMAQANGYIINVVAKLFDSKYDTQHQYFKRELDILSDSKHKNIVGLVRYCQDMDETIIVYEHASNGTLDVHLKNTSVTWMKRLKISIDIASGLHFLHKHGVVKDFWITHTDIRSFNILINGDWTAKISNLESSLYNGEHPQVEHVNDDAHRSLGYMDPKNKQSEHVTHKSDIYSLGVVLLEMLCGRLAWEEGCEDHSLSLGPLAKQHFNEGKLDDLVFKGIKDQINPQALDAFVDIAFKCLEDDVGKRPEARAVEIQLRKALDFQEDHEVWEPKLRQYQDMLLLSEMMDKNTRKNDAVSRAIKWLKMN</sequence>
<evidence type="ECO:0000256" key="3">
    <source>
        <dbReference type="ARBA" id="ARBA00022475"/>
    </source>
</evidence>
<evidence type="ECO:0000256" key="20">
    <source>
        <dbReference type="PROSITE-ProRule" id="PRU10141"/>
    </source>
</evidence>
<evidence type="ECO:0000256" key="17">
    <source>
        <dbReference type="ARBA" id="ARBA00023180"/>
    </source>
</evidence>
<keyword evidence="7" id="KW-0808">Transferase</keyword>
<dbReference type="PROSITE" id="PS00107">
    <property type="entry name" value="PROTEIN_KINASE_ATP"/>
    <property type="match status" value="1"/>
</dbReference>
<feature type="domain" description="Protein kinase" evidence="21">
    <location>
        <begin position="287"/>
        <end position="575"/>
    </location>
</feature>
<dbReference type="Pfam" id="PF07714">
    <property type="entry name" value="PK_Tyr_Ser-Thr"/>
    <property type="match status" value="2"/>
</dbReference>
<organism evidence="22 23">
    <name type="scientific">Tagetes erecta</name>
    <name type="common">African marigold</name>
    <dbReference type="NCBI Taxonomy" id="13708"/>
    <lineage>
        <taxon>Eukaryota</taxon>
        <taxon>Viridiplantae</taxon>
        <taxon>Streptophyta</taxon>
        <taxon>Embryophyta</taxon>
        <taxon>Tracheophyta</taxon>
        <taxon>Spermatophyta</taxon>
        <taxon>Magnoliopsida</taxon>
        <taxon>eudicotyledons</taxon>
        <taxon>Gunneridae</taxon>
        <taxon>Pentapetalae</taxon>
        <taxon>asterids</taxon>
        <taxon>campanulids</taxon>
        <taxon>Asterales</taxon>
        <taxon>Asteraceae</taxon>
        <taxon>Asteroideae</taxon>
        <taxon>Heliantheae alliance</taxon>
        <taxon>Tageteae</taxon>
        <taxon>Tagetes</taxon>
    </lineage>
</organism>
<evidence type="ECO:0000256" key="19">
    <source>
        <dbReference type="ARBA" id="ARBA00048679"/>
    </source>
</evidence>
<dbReference type="Gene3D" id="1.10.510.10">
    <property type="entry name" value="Transferase(Phosphotransferase) domain 1"/>
    <property type="match status" value="3"/>
</dbReference>
<feature type="binding site" evidence="20">
    <location>
        <position position="316"/>
    </location>
    <ligand>
        <name>ATP</name>
        <dbReference type="ChEBI" id="CHEBI:30616"/>
    </ligand>
</feature>
<keyword evidence="23" id="KW-1185">Reference proteome</keyword>
<keyword evidence="4" id="KW-0723">Serine/threonine-protein kinase</keyword>
<evidence type="ECO:0000256" key="7">
    <source>
        <dbReference type="ARBA" id="ARBA00022679"/>
    </source>
</evidence>
<keyword evidence="13 20" id="KW-0067">ATP-binding</keyword>
<dbReference type="EC" id="2.7.11.1" evidence="2"/>
<dbReference type="SUPFAM" id="SSF56112">
    <property type="entry name" value="Protein kinase-like (PK-like)"/>
    <property type="match status" value="3"/>
</dbReference>
<dbReference type="InterPro" id="IPR017441">
    <property type="entry name" value="Protein_kinase_ATP_BS"/>
</dbReference>
<name>A0AAD8P2Z9_TARER</name>
<dbReference type="Proteomes" id="UP001229421">
    <property type="component" value="Unassembled WGS sequence"/>
</dbReference>
<comment type="catalytic activity">
    <reaction evidence="18">
        <text>L-threonyl-[protein] + ATP = O-phospho-L-threonyl-[protein] + ADP + H(+)</text>
        <dbReference type="Rhea" id="RHEA:46608"/>
        <dbReference type="Rhea" id="RHEA-COMP:11060"/>
        <dbReference type="Rhea" id="RHEA-COMP:11605"/>
        <dbReference type="ChEBI" id="CHEBI:15378"/>
        <dbReference type="ChEBI" id="CHEBI:30013"/>
        <dbReference type="ChEBI" id="CHEBI:30616"/>
        <dbReference type="ChEBI" id="CHEBI:61977"/>
        <dbReference type="ChEBI" id="CHEBI:456216"/>
        <dbReference type="EC" id="2.7.11.1"/>
    </reaction>
</comment>
<dbReference type="SMART" id="SM00220">
    <property type="entry name" value="S_TKc"/>
    <property type="match status" value="2"/>
</dbReference>
<evidence type="ECO:0000256" key="6">
    <source>
        <dbReference type="ARBA" id="ARBA00022614"/>
    </source>
</evidence>
<dbReference type="InterPro" id="IPR045272">
    <property type="entry name" value="ANXUR1/2-like"/>
</dbReference>
<accession>A0AAD8P2Z9</accession>
<keyword evidence="11 20" id="KW-0547">Nucleotide-binding</keyword>
<evidence type="ECO:0000256" key="1">
    <source>
        <dbReference type="ARBA" id="ARBA00004162"/>
    </source>
</evidence>
<reference evidence="22" key="1">
    <citation type="journal article" date="2023" name="bioRxiv">
        <title>Improved chromosome-level genome assembly for marigold (Tagetes erecta).</title>
        <authorList>
            <person name="Jiang F."/>
            <person name="Yuan L."/>
            <person name="Wang S."/>
            <person name="Wang H."/>
            <person name="Xu D."/>
            <person name="Wang A."/>
            <person name="Fan W."/>
        </authorList>
    </citation>
    <scope>NUCLEOTIDE SEQUENCE</scope>
    <source>
        <strain evidence="22">WSJ</strain>
        <tissue evidence="22">Leaf</tissue>
    </source>
</reference>
<evidence type="ECO:0000256" key="11">
    <source>
        <dbReference type="ARBA" id="ARBA00022741"/>
    </source>
</evidence>
<evidence type="ECO:0000256" key="4">
    <source>
        <dbReference type="ARBA" id="ARBA00022527"/>
    </source>
</evidence>
<evidence type="ECO:0000256" key="10">
    <source>
        <dbReference type="ARBA" id="ARBA00022737"/>
    </source>
</evidence>